<evidence type="ECO:0000259" key="8">
    <source>
        <dbReference type="PROSITE" id="PS51710"/>
    </source>
</evidence>
<dbReference type="InterPro" id="IPR031167">
    <property type="entry name" value="G_OBG"/>
</dbReference>
<dbReference type="Proteomes" id="UP000660262">
    <property type="component" value="Unassembled WGS sequence"/>
</dbReference>
<feature type="region of interest" description="Disordered" evidence="7">
    <location>
        <begin position="701"/>
        <end position="726"/>
    </location>
</feature>
<evidence type="ECO:0000256" key="4">
    <source>
        <dbReference type="ARBA" id="ARBA00022741"/>
    </source>
</evidence>
<name>A0A830HG50_9CHLO</name>
<dbReference type="PROSITE" id="PS00905">
    <property type="entry name" value="GTP1_OBG"/>
    <property type="match status" value="1"/>
</dbReference>
<gene>
    <name evidence="11" type="ORF">PPROV_000447200</name>
</gene>
<dbReference type="InterPro" id="IPR036726">
    <property type="entry name" value="GTP1_OBG_dom_sf"/>
</dbReference>
<dbReference type="SUPFAM" id="SSF82051">
    <property type="entry name" value="Obg GTP-binding protein N-terminal domain"/>
    <property type="match status" value="1"/>
</dbReference>
<keyword evidence="5" id="KW-0460">Magnesium</keyword>
<comment type="caution">
    <text evidence="11">The sequence shown here is derived from an EMBL/GenBank/DDBJ whole genome shotgun (WGS) entry which is preliminary data.</text>
</comment>
<evidence type="ECO:0000313" key="12">
    <source>
        <dbReference type="Proteomes" id="UP000660262"/>
    </source>
</evidence>
<evidence type="ECO:0000256" key="2">
    <source>
        <dbReference type="ARBA" id="ARBA00007699"/>
    </source>
</evidence>
<reference evidence="11" key="1">
    <citation type="submission" date="2020-10" db="EMBL/GenBank/DDBJ databases">
        <title>Unveiling of a novel bifunctional photoreceptor, Dualchrome1, isolated from a cosmopolitan green alga.</title>
        <authorList>
            <person name="Suzuki S."/>
            <person name="Kawachi M."/>
        </authorList>
    </citation>
    <scope>NUCLEOTIDE SEQUENCE</scope>
    <source>
        <strain evidence="11">NIES 2893</strain>
    </source>
</reference>
<evidence type="ECO:0000313" key="11">
    <source>
        <dbReference type="EMBL" id="GHP05722.1"/>
    </source>
</evidence>
<dbReference type="PRINTS" id="PR00326">
    <property type="entry name" value="GTP1OBG"/>
</dbReference>
<dbReference type="Pfam" id="PF01018">
    <property type="entry name" value="GTP1_OBG"/>
    <property type="match status" value="2"/>
</dbReference>
<organism evidence="11 12">
    <name type="scientific">Pycnococcus provasolii</name>
    <dbReference type="NCBI Taxonomy" id="41880"/>
    <lineage>
        <taxon>Eukaryota</taxon>
        <taxon>Viridiplantae</taxon>
        <taxon>Chlorophyta</taxon>
        <taxon>Pseudoscourfieldiophyceae</taxon>
        <taxon>Pseudoscourfieldiales</taxon>
        <taxon>Pycnococcaceae</taxon>
        <taxon>Pycnococcus</taxon>
    </lineage>
</organism>
<dbReference type="Gene3D" id="3.40.50.300">
    <property type="entry name" value="P-loop containing nucleotide triphosphate hydrolases"/>
    <property type="match status" value="1"/>
</dbReference>
<dbReference type="HAMAP" id="MF_01454">
    <property type="entry name" value="GTPase_Obg"/>
    <property type="match status" value="1"/>
</dbReference>
<keyword evidence="3" id="KW-0479">Metal-binding</keyword>
<dbReference type="InterPro" id="IPR006073">
    <property type="entry name" value="GTP-bd"/>
</dbReference>
<dbReference type="PROSITE" id="PS51883">
    <property type="entry name" value="OBG"/>
    <property type="match status" value="1"/>
</dbReference>
<dbReference type="GO" id="GO:0000287">
    <property type="term" value="F:magnesium ion binding"/>
    <property type="evidence" value="ECO:0007669"/>
    <property type="project" value="InterPro"/>
</dbReference>
<dbReference type="NCBIfam" id="NF008956">
    <property type="entry name" value="PRK12299.1"/>
    <property type="match status" value="1"/>
</dbReference>
<dbReference type="Pfam" id="PF09269">
    <property type="entry name" value="DUF1967"/>
    <property type="match status" value="1"/>
</dbReference>
<feature type="domain" description="OBG-type G" evidence="8">
    <location>
        <begin position="361"/>
        <end position="490"/>
    </location>
</feature>
<dbReference type="Pfam" id="PF01926">
    <property type="entry name" value="MMR_HSR1"/>
    <property type="match status" value="1"/>
</dbReference>
<dbReference type="Gene3D" id="3.30.300.350">
    <property type="entry name" value="GTP-binding protein OBG, C-terminal domain"/>
    <property type="match status" value="1"/>
</dbReference>
<sequence length="897" mass="95850">MAAANWARGVRPHSSSSCRSRLVSSRSRRDLSSSSAASSSNSSSSAAAADNVNHSQLSSEGSGEDSSSSSSSSSSEKKYNNDKKSNNNNVRDSTGAILIARDYEALVQEDAAARTGASWDLNAAGEWDENHAPTTTTRASVPVDVRSFDTARIYIESGTGGDGVVAFKRLKYNPNAGPCGGNGGKGGDVWIVADGTMTSLRAFRRKVHHKSGAGGRGGGKDMSGAAGEDVEIRVPVGTVVWAPPDAPLNDEAIYDAASDVTTIGAGTVVDVFDDDDSSSSSLVPTSATTTSTTTSDFQPRPGAVKVVELLETGARHLLAAGGRGGRGNASFKTGKNKAPQMCEKGEAGTNTWLDLELKLCADAGIVGCPNAGKSTLLASLSNADPKIGAYPFTTLVPNLGVCEDLVPAGAEPVVFADIPGLLEGAHVGRGLGREFLRHIERCRVLVHLVDGTSPDPVGDFVAISNELALFSDSLATKPRIVFVSKIDQPECQEFWAEEQSRWLSDGIDETIEGDAYENANMATEDSLEASWQSSDDAWDIDDNDDEKDGEWEVGDENNDDVDDDEVWEGTASFDTAELAFLRRMSFDGDGDGEVPALPPPLSLRAACARFGAKLSPMPISGLARENVRDVVSAVCEPLNNTAKDAREEEEREQEEDVFSDLQSQARHGGPSLAQMRGEEDDDEEDLWDAASLAAASALATYGNGSKSERRKGSSNKPSSLLGDNTKDATRLSDFKVLCITPGGRRSRRAGGANTWVVRGSSLERFVQMTNWEYYEAAKRFHEVLKQAGVWQSLSKSGAREGDTVFVGEFEFEWKDAVMSTSASTARTGSRRKTRGERMRKSETPTDDWDDILAEERDAQRRGAKLGEAALYEDWLSSQTRGKGDWTKGSSSWPGMSG</sequence>
<evidence type="ECO:0000256" key="5">
    <source>
        <dbReference type="ARBA" id="ARBA00022842"/>
    </source>
</evidence>
<dbReference type="InterPro" id="IPR014100">
    <property type="entry name" value="GTP-bd_Obg/CgtA"/>
</dbReference>
<feature type="region of interest" description="Disordered" evidence="7">
    <location>
        <begin position="822"/>
        <end position="854"/>
    </location>
</feature>
<dbReference type="SUPFAM" id="SSF102741">
    <property type="entry name" value="Obg GTP-binding protein C-terminal domain"/>
    <property type="match status" value="1"/>
</dbReference>
<evidence type="ECO:0000259" key="9">
    <source>
        <dbReference type="PROSITE" id="PS51881"/>
    </source>
</evidence>
<dbReference type="GO" id="GO:0005739">
    <property type="term" value="C:mitochondrion"/>
    <property type="evidence" value="ECO:0007669"/>
    <property type="project" value="TreeGrafter"/>
</dbReference>
<dbReference type="PANTHER" id="PTHR11702:SF44">
    <property type="entry name" value="GTP-BINDING PROTEIN OBGC, CHLOROPLASTIC"/>
    <property type="match status" value="1"/>
</dbReference>
<evidence type="ECO:0000256" key="3">
    <source>
        <dbReference type="ARBA" id="ARBA00022723"/>
    </source>
</evidence>
<comment type="cofactor">
    <cofactor evidence="1">
        <name>Mg(2+)</name>
        <dbReference type="ChEBI" id="CHEBI:18420"/>
    </cofactor>
</comment>
<evidence type="ECO:0000256" key="7">
    <source>
        <dbReference type="SAM" id="MobiDB-lite"/>
    </source>
</evidence>
<evidence type="ECO:0000259" key="10">
    <source>
        <dbReference type="PROSITE" id="PS51883"/>
    </source>
</evidence>
<feature type="compositionally biased region" description="Low complexity" evidence="7">
    <location>
        <begin position="32"/>
        <end position="74"/>
    </location>
</feature>
<evidence type="ECO:0008006" key="13">
    <source>
        <dbReference type="Google" id="ProtNLM"/>
    </source>
</evidence>
<accession>A0A830HG50</accession>
<feature type="compositionally biased region" description="Acidic residues" evidence="7">
    <location>
        <begin position="536"/>
        <end position="561"/>
    </location>
</feature>
<dbReference type="GO" id="GO:0042254">
    <property type="term" value="P:ribosome biogenesis"/>
    <property type="evidence" value="ECO:0007669"/>
    <property type="project" value="UniProtKB-UniRule"/>
</dbReference>
<dbReference type="CDD" id="cd01898">
    <property type="entry name" value="Obg"/>
    <property type="match status" value="1"/>
</dbReference>
<dbReference type="InterPro" id="IPR006169">
    <property type="entry name" value="GTP1_OBG_dom"/>
</dbReference>
<dbReference type="OrthoDB" id="347018at2759"/>
<dbReference type="InterPro" id="IPR036346">
    <property type="entry name" value="GTP-bd_prot_GTP1/OBG_C_sf"/>
</dbReference>
<keyword evidence="12" id="KW-1185">Reference proteome</keyword>
<keyword evidence="6" id="KW-0342">GTP-binding</keyword>
<feature type="compositionally biased region" description="Low complexity" evidence="7">
    <location>
        <begin position="14"/>
        <end position="25"/>
    </location>
</feature>
<keyword evidence="4" id="KW-0547">Nucleotide-binding</keyword>
<evidence type="ECO:0000256" key="6">
    <source>
        <dbReference type="ARBA" id="ARBA00023134"/>
    </source>
</evidence>
<dbReference type="InterPro" id="IPR045086">
    <property type="entry name" value="OBG_GTPase"/>
</dbReference>
<comment type="similarity">
    <text evidence="2">Belongs to the TRAFAC class OBG-HflX-like GTPase superfamily. OBG GTPase family.</text>
</comment>
<feature type="region of interest" description="Disordered" evidence="7">
    <location>
        <begin position="274"/>
        <end position="299"/>
    </location>
</feature>
<feature type="compositionally biased region" description="Basic and acidic residues" evidence="7">
    <location>
        <begin position="75"/>
        <end position="85"/>
    </location>
</feature>
<dbReference type="PANTHER" id="PTHR11702">
    <property type="entry name" value="DEVELOPMENTALLY REGULATED GTP-BINDING PROTEIN-RELATED"/>
    <property type="match status" value="1"/>
</dbReference>
<feature type="region of interest" description="Disordered" evidence="7">
    <location>
        <begin position="528"/>
        <end position="561"/>
    </location>
</feature>
<feature type="domain" description="Obg" evidence="10">
    <location>
        <begin position="145"/>
        <end position="360"/>
    </location>
</feature>
<dbReference type="GO" id="GO:0003924">
    <property type="term" value="F:GTPase activity"/>
    <property type="evidence" value="ECO:0007669"/>
    <property type="project" value="InterPro"/>
</dbReference>
<dbReference type="SUPFAM" id="SSF52540">
    <property type="entry name" value="P-loop containing nucleoside triphosphate hydrolases"/>
    <property type="match status" value="1"/>
</dbReference>
<dbReference type="GO" id="GO:0005525">
    <property type="term" value="F:GTP binding"/>
    <property type="evidence" value="ECO:0007669"/>
    <property type="project" value="UniProtKB-KW"/>
</dbReference>
<feature type="compositionally biased region" description="Acidic residues" evidence="7">
    <location>
        <begin position="649"/>
        <end position="658"/>
    </location>
</feature>
<dbReference type="PROSITE" id="PS51881">
    <property type="entry name" value="OCT"/>
    <property type="match status" value="1"/>
</dbReference>
<feature type="domain" description="OCT" evidence="9">
    <location>
        <begin position="726"/>
        <end position="815"/>
    </location>
</feature>
<dbReference type="InterPro" id="IPR015349">
    <property type="entry name" value="OCT_dom"/>
</dbReference>
<protein>
    <recommendedName>
        <fullName evidence="13">Obg family GTPase CgtA</fullName>
    </recommendedName>
</protein>
<feature type="compositionally biased region" description="Low complexity" evidence="7">
    <location>
        <begin position="278"/>
        <end position="296"/>
    </location>
</feature>
<dbReference type="PROSITE" id="PS51710">
    <property type="entry name" value="G_OBG"/>
    <property type="match status" value="1"/>
</dbReference>
<evidence type="ECO:0000256" key="1">
    <source>
        <dbReference type="ARBA" id="ARBA00001946"/>
    </source>
</evidence>
<dbReference type="InterPro" id="IPR027417">
    <property type="entry name" value="P-loop_NTPase"/>
</dbReference>
<proteinExistence type="inferred from homology"/>
<feature type="region of interest" description="Disordered" evidence="7">
    <location>
        <begin position="1"/>
        <end position="90"/>
    </location>
</feature>
<dbReference type="NCBIfam" id="TIGR03595">
    <property type="entry name" value="Obg_CgtA_exten"/>
    <property type="match status" value="1"/>
</dbReference>
<dbReference type="EMBL" id="BNJQ01000011">
    <property type="protein sequence ID" value="GHP05722.1"/>
    <property type="molecule type" value="Genomic_DNA"/>
</dbReference>
<feature type="region of interest" description="Disordered" evidence="7">
    <location>
        <begin position="641"/>
        <end position="685"/>
    </location>
</feature>
<dbReference type="Gene3D" id="2.70.210.12">
    <property type="entry name" value="GTP1/OBG domain"/>
    <property type="match status" value="1"/>
</dbReference>
<dbReference type="AlphaFoldDB" id="A0A830HG50"/>
<dbReference type="InterPro" id="IPR006074">
    <property type="entry name" value="GTP1-OBG_CS"/>
</dbReference>